<keyword evidence="3" id="KW-1185">Reference proteome</keyword>
<accession>A0ABR2VKM2</accession>
<organism evidence="2 3">
    <name type="scientific">Basidiobolus ranarum</name>
    <dbReference type="NCBI Taxonomy" id="34480"/>
    <lineage>
        <taxon>Eukaryota</taxon>
        <taxon>Fungi</taxon>
        <taxon>Fungi incertae sedis</taxon>
        <taxon>Zoopagomycota</taxon>
        <taxon>Entomophthoromycotina</taxon>
        <taxon>Basidiobolomycetes</taxon>
        <taxon>Basidiobolales</taxon>
        <taxon>Basidiobolaceae</taxon>
        <taxon>Basidiobolus</taxon>
    </lineage>
</organism>
<name>A0ABR2VKM2_9FUNG</name>
<comment type="caution">
    <text evidence="2">The sequence shown here is derived from an EMBL/GenBank/DDBJ whole genome shotgun (WGS) entry which is preliminary data.</text>
</comment>
<proteinExistence type="predicted"/>
<sequence length="89" mass="9442">GISPADSEVTQDFEKDFQAKSIPYESIAFPYYGSVIGLFAAAGIPSCGSISGALRIKTEVQVKIFGGTAGKSLDECFHFICDTTKNLNA</sequence>
<reference evidence="2 3" key="1">
    <citation type="submission" date="2023-04" db="EMBL/GenBank/DDBJ databases">
        <title>Genome of Basidiobolus ranarum AG-B5.</title>
        <authorList>
            <person name="Stajich J.E."/>
            <person name="Carter-House D."/>
            <person name="Gryganskyi A."/>
        </authorList>
    </citation>
    <scope>NUCLEOTIDE SEQUENCE [LARGE SCALE GENOMIC DNA]</scope>
    <source>
        <strain evidence="2 3">AG-B5</strain>
    </source>
</reference>
<evidence type="ECO:0000313" key="2">
    <source>
        <dbReference type="EMBL" id="KAK9667475.1"/>
    </source>
</evidence>
<evidence type="ECO:0000313" key="3">
    <source>
        <dbReference type="Proteomes" id="UP001479436"/>
    </source>
</evidence>
<dbReference type="EMBL" id="JASJQH010011317">
    <property type="protein sequence ID" value="KAK9667475.1"/>
    <property type="molecule type" value="Genomic_DNA"/>
</dbReference>
<dbReference type="SUPFAM" id="SSF53187">
    <property type="entry name" value="Zn-dependent exopeptidases"/>
    <property type="match status" value="1"/>
</dbReference>
<dbReference type="Gene3D" id="3.40.630.10">
    <property type="entry name" value="Zn peptidases"/>
    <property type="match status" value="1"/>
</dbReference>
<keyword evidence="1" id="KW-0472">Membrane</keyword>
<keyword evidence="1" id="KW-1133">Transmembrane helix</keyword>
<feature type="transmembrane region" description="Helical" evidence="1">
    <location>
        <begin position="31"/>
        <end position="54"/>
    </location>
</feature>
<feature type="non-terminal residue" evidence="2">
    <location>
        <position position="1"/>
    </location>
</feature>
<protein>
    <submittedName>
        <fullName evidence="2">Uncharacterized protein</fullName>
    </submittedName>
</protein>
<keyword evidence="1" id="KW-0812">Transmembrane</keyword>
<dbReference type="Proteomes" id="UP001479436">
    <property type="component" value="Unassembled WGS sequence"/>
</dbReference>
<evidence type="ECO:0000256" key="1">
    <source>
        <dbReference type="SAM" id="Phobius"/>
    </source>
</evidence>
<gene>
    <name evidence="2" type="ORF">K7432_017818</name>
</gene>